<protein>
    <submittedName>
        <fullName evidence="2">Uncharacterized protein</fullName>
    </submittedName>
</protein>
<evidence type="ECO:0000313" key="3">
    <source>
        <dbReference type="Proteomes" id="UP001147747"/>
    </source>
</evidence>
<dbReference type="RefSeq" id="XP_056483101.1">
    <property type="nucleotide sequence ID" value="XM_056637071.1"/>
</dbReference>
<organism evidence="2 3">
    <name type="scientific">Penicillium cosmopolitanum</name>
    <dbReference type="NCBI Taxonomy" id="1131564"/>
    <lineage>
        <taxon>Eukaryota</taxon>
        <taxon>Fungi</taxon>
        <taxon>Dikarya</taxon>
        <taxon>Ascomycota</taxon>
        <taxon>Pezizomycotina</taxon>
        <taxon>Eurotiomycetes</taxon>
        <taxon>Eurotiomycetidae</taxon>
        <taxon>Eurotiales</taxon>
        <taxon>Aspergillaceae</taxon>
        <taxon>Penicillium</taxon>
    </lineage>
</organism>
<sequence>MSADGTPGSCSQTFSPMDQGYTAHHAASTEQTNAQNEVNFPWNSFVQSMSVCYGSNPSLWPAIGIAEMLAIANGNDFPRLNWLAALETEIPPLHVPHGSPEMRSNFQQSAQENSSLPTPAVDMNTPNVGFFFLIVSCFQS</sequence>
<name>A0A9W9VH67_9EURO</name>
<evidence type="ECO:0000313" key="2">
    <source>
        <dbReference type="EMBL" id="KAJ5379315.1"/>
    </source>
</evidence>
<gene>
    <name evidence="2" type="ORF">N7509_012434</name>
</gene>
<keyword evidence="3" id="KW-1185">Reference proteome</keyword>
<reference evidence="2" key="1">
    <citation type="submission" date="2022-12" db="EMBL/GenBank/DDBJ databases">
        <authorList>
            <person name="Petersen C."/>
        </authorList>
    </citation>
    <scope>NUCLEOTIDE SEQUENCE</scope>
    <source>
        <strain evidence="2">IBT 29677</strain>
    </source>
</reference>
<dbReference type="EMBL" id="JAPZBU010000011">
    <property type="protein sequence ID" value="KAJ5379315.1"/>
    <property type="molecule type" value="Genomic_DNA"/>
</dbReference>
<reference evidence="2" key="2">
    <citation type="journal article" date="2023" name="IMA Fungus">
        <title>Comparative genomic study of the Penicillium genus elucidates a diverse pangenome and 15 lateral gene transfer events.</title>
        <authorList>
            <person name="Petersen C."/>
            <person name="Sorensen T."/>
            <person name="Nielsen M.R."/>
            <person name="Sondergaard T.E."/>
            <person name="Sorensen J.L."/>
            <person name="Fitzpatrick D.A."/>
            <person name="Frisvad J.C."/>
            <person name="Nielsen K.L."/>
        </authorList>
    </citation>
    <scope>NUCLEOTIDE SEQUENCE</scope>
    <source>
        <strain evidence="2">IBT 29677</strain>
    </source>
</reference>
<dbReference type="GeneID" id="81376051"/>
<feature type="region of interest" description="Disordered" evidence="1">
    <location>
        <begin position="1"/>
        <end position="32"/>
    </location>
</feature>
<evidence type="ECO:0000256" key="1">
    <source>
        <dbReference type="SAM" id="MobiDB-lite"/>
    </source>
</evidence>
<dbReference type="Proteomes" id="UP001147747">
    <property type="component" value="Unassembled WGS sequence"/>
</dbReference>
<proteinExistence type="predicted"/>
<accession>A0A9W9VH67</accession>
<comment type="caution">
    <text evidence="2">The sequence shown here is derived from an EMBL/GenBank/DDBJ whole genome shotgun (WGS) entry which is preliminary data.</text>
</comment>
<dbReference type="AlphaFoldDB" id="A0A9W9VH67"/>